<protein>
    <submittedName>
        <fullName evidence="2">Uncharacterized protein</fullName>
    </submittedName>
</protein>
<evidence type="ECO:0000256" key="1">
    <source>
        <dbReference type="SAM" id="Phobius"/>
    </source>
</evidence>
<dbReference type="EMBL" id="JACGCI010000021">
    <property type="protein sequence ID" value="KAF6757705.1"/>
    <property type="molecule type" value="Genomic_DNA"/>
</dbReference>
<gene>
    <name evidence="2" type="ORF">DFP72DRAFT_890441</name>
</gene>
<comment type="caution">
    <text evidence="2">The sequence shown here is derived from an EMBL/GenBank/DDBJ whole genome shotgun (WGS) entry which is preliminary data.</text>
</comment>
<feature type="transmembrane region" description="Helical" evidence="1">
    <location>
        <begin position="97"/>
        <end position="117"/>
    </location>
</feature>
<keyword evidence="1" id="KW-0472">Membrane</keyword>
<organism evidence="2 3">
    <name type="scientific">Ephemerocybe angulata</name>
    <dbReference type="NCBI Taxonomy" id="980116"/>
    <lineage>
        <taxon>Eukaryota</taxon>
        <taxon>Fungi</taxon>
        <taxon>Dikarya</taxon>
        <taxon>Basidiomycota</taxon>
        <taxon>Agaricomycotina</taxon>
        <taxon>Agaricomycetes</taxon>
        <taxon>Agaricomycetidae</taxon>
        <taxon>Agaricales</taxon>
        <taxon>Agaricineae</taxon>
        <taxon>Psathyrellaceae</taxon>
        <taxon>Ephemerocybe</taxon>
    </lineage>
</organism>
<evidence type="ECO:0000313" key="2">
    <source>
        <dbReference type="EMBL" id="KAF6757705.1"/>
    </source>
</evidence>
<feature type="non-terminal residue" evidence="2">
    <location>
        <position position="207"/>
    </location>
</feature>
<dbReference type="OrthoDB" id="3249498at2759"/>
<keyword evidence="3" id="KW-1185">Reference proteome</keyword>
<name>A0A8H6I2P4_9AGAR</name>
<sequence>MSRAKRVRTAGSKSLAGVSTSSFGGSSDFSISKFSATTSGRDTIIHNVKIVNQNNQLATFTAGAIAGSVSTVGLYGGTGWAGCERVGSMERRCSMGIGIEMLFLDLLAILSAIGFVASRVHPPRSVKMLYGSARHFSNTLDDGAVRAIASAIEESGIDVRVEQVQQRDNGKARLLSHLMVDEYRHEYPPTRFTSSLHLEPFFPRNGY</sequence>
<reference evidence="2 3" key="1">
    <citation type="submission" date="2020-07" db="EMBL/GenBank/DDBJ databases">
        <title>Comparative genomics of pyrophilous fungi reveals a link between fire events and developmental genes.</title>
        <authorList>
            <consortium name="DOE Joint Genome Institute"/>
            <person name="Steindorff A.S."/>
            <person name="Carver A."/>
            <person name="Calhoun S."/>
            <person name="Stillman K."/>
            <person name="Liu H."/>
            <person name="Lipzen A."/>
            <person name="Pangilinan J."/>
            <person name="Labutti K."/>
            <person name="Bruns T.D."/>
            <person name="Grigoriev I.V."/>
        </authorList>
    </citation>
    <scope>NUCLEOTIDE SEQUENCE [LARGE SCALE GENOMIC DNA]</scope>
    <source>
        <strain evidence="2 3">CBS 144469</strain>
    </source>
</reference>
<dbReference type="AlphaFoldDB" id="A0A8H6I2P4"/>
<keyword evidence="1" id="KW-0812">Transmembrane</keyword>
<keyword evidence="1" id="KW-1133">Transmembrane helix</keyword>
<accession>A0A8H6I2P4</accession>
<proteinExistence type="predicted"/>
<dbReference type="Proteomes" id="UP000521943">
    <property type="component" value="Unassembled WGS sequence"/>
</dbReference>
<evidence type="ECO:0000313" key="3">
    <source>
        <dbReference type="Proteomes" id="UP000521943"/>
    </source>
</evidence>